<accession>A0A327YQV1</accession>
<proteinExistence type="predicted"/>
<name>A0A327YQV1_9RHOB</name>
<gene>
    <name evidence="1" type="ORF">ATI53_100271</name>
</gene>
<protein>
    <submittedName>
        <fullName evidence="1">Beta-barrel assembly complex subunit BamF</fullName>
    </submittedName>
</protein>
<evidence type="ECO:0000313" key="2">
    <source>
        <dbReference type="Proteomes" id="UP000249165"/>
    </source>
</evidence>
<dbReference type="AlphaFoldDB" id="A0A327YQV1"/>
<organism evidence="1 2">
    <name type="scientific">Salipiger aestuarii</name>
    <dbReference type="NCBI Taxonomy" id="568098"/>
    <lineage>
        <taxon>Bacteria</taxon>
        <taxon>Pseudomonadati</taxon>
        <taxon>Pseudomonadota</taxon>
        <taxon>Alphaproteobacteria</taxon>
        <taxon>Rhodobacterales</taxon>
        <taxon>Roseobacteraceae</taxon>
        <taxon>Salipiger</taxon>
    </lineage>
</organism>
<dbReference type="InterPro" id="IPR021395">
    <property type="entry name" value="DUF3035"/>
</dbReference>
<keyword evidence="2" id="KW-1185">Reference proteome</keyword>
<comment type="caution">
    <text evidence="1">The sequence shown here is derived from an EMBL/GenBank/DDBJ whole genome shotgun (WGS) entry which is preliminary data.</text>
</comment>
<dbReference type="Pfam" id="PF11233">
    <property type="entry name" value="DUF3035"/>
    <property type="match status" value="1"/>
</dbReference>
<dbReference type="EMBL" id="QLMG01000002">
    <property type="protein sequence ID" value="RAK22892.1"/>
    <property type="molecule type" value="Genomic_DNA"/>
</dbReference>
<dbReference type="PROSITE" id="PS51257">
    <property type="entry name" value="PROKAR_LIPOPROTEIN"/>
    <property type="match status" value="1"/>
</dbReference>
<evidence type="ECO:0000313" key="1">
    <source>
        <dbReference type="EMBL" id="RAK22892.1"/>
    </source>
</evidence>
<sequence length="175" mass="18820">MKLAQVALMLGVTGLAACSPGERDIRLHRLKTNSGQPEEFAILPTKPLQTPPNFAELPAPVPGAANRTDPTPKADAVAALGGNPARLAETGAPAGDGALIGTASRFGRDPQIRTRLAAEDLAYRKRKSLFSYKIVPQDEYYDAYRSQWLDTYAVLDAFRRAGARTPSAPPQGYED</sequence>
<reference evidence="1 2" key="1">
    <citation type="submission" date="2018-06" db="EMBL/GenBank/DDBJ databases">
        <title>Genomic Encyclopedia of Archaeal and Bacterial Type Strains, Phase II (KMG-II): from individual species to whole genera.</title>
        <authorList>
            <person name="Goeker M."/>
        </authorList>
    </citation>
    <scope>NUCLEOTIDE SEQUENCE [LARGE SCALE GENOMIC DNA]</scope>
    <source>
        <strain evidence="1 2">DSM 22011</strain>
    </source>
</reference>
<dbReference type="Proteomes" id="UP000249165">
    <property type="component" value="Unassembled WGS sequence"/>
</dbReference>